<name>A0A5D3K903_9BRAD</name>
<dbReference type="Pfam" id="PF12770">
    <property type="entry name" value="CHAT"/>
    <property type="match status" value="1"/>
</dbReference>
<protein>
    <submittedName>
        <fullName evidence="3">CHAT domain-containing protein</fullName>
    </submittedName>
</protein>
<gene>
    <name evidence="3" type="ORF">FXB40_34205</name>
</gene>
<dbReference type="InterPro" id="IPR024983">
    <property type="entry name" value="CHAT_dom"/>
</dbReference>
<dbReference type="PANTHER" id="PTHR10098:SF108">
    <property type="entry name" value="TETRATRICOPEPTIDE REPEAT PROTEIN 28"/>
    <property type="match status" value="1"/>
</dbReference>
<proteinExistence type="predicted"/>
<evidence type="ECO:0000313" key="3">
    <source>
        <dbReference type="EMBL" id="TYL89983.1"/>
    </source>
</evidence>
<dbReference type="EMBL" id="VSSS01000057">
    <property type="protein sequence ID" value="TYL89983.1"/>
    <property type="molecule type" value="Genomic_DNA"/>
</dbReference>
<dbReference type="Proteomes" id="UP000324758">
    <property type="component" value="Unassembled WGS sequence"/>
</dbReference>
<organism evidence="3 4">
    <name type="scientific">Bradyrhizobium rifense</name>
    <dbReference type="NCBI Taxonomy" id="515499"/>
    <lineage>
        <taxon>Bacteria</taxon>
        <taxon>Pseudomonadati</taxon>
        <taxon>Pseudomonadota</taxon>
        <taxon>Alphaproteobacteria</taxon>
        <taxon>Hyphomicrobiales</taxon>
        <taxon>Nitrobacteraceae</taxon>
        <taxon>Bradyrhizobium</taxon>
    </lineage>
</organism>
<evidence type="ECO:0000256" key="1">
    <source>
        <dbReference type="SAM" id="MobiDB-lite"/>
    </source>
</evidence>
<accession>A0A5D3K903</accession>
<dbReference type="PANTHER" id="PTHR10098">
    <property type="entry name" value="RAPSYN-RELATED"/>
    <property type="match status" value="1"/>
</dbReference>
<dbReference type="OrthoDB" id="9787760at2"/>
<comment type="caution">
    <text evidence="3">The sequence shown here is derived from an EMBL/GenBank/DDBJ whole genome shotgun (WGS) entry which is preliminary data.</text>
</comment>
<keyword evidence="4" id="KW-1185">Reference proteome</keyword>
<dbReference type="AlphaFoldDB" id="A0A5D3K903"/>
<feature type="region of interest" description="Disordered" evidence="1">
    <location>
        <begin position="1"/>
        <end position="27"/>
    </location>
</feature>
<dbReference type="RefSeq" id="WP_148776676.1">
    <property type="nucleotide sequence ID" value="NZ_VSSS01000057.1"/>
</dbReference>
<feature type="domain" description="CHAT" evidence="2">
    <location>
        <begin position="22"/>
        <end position="208"/>
    </location>
</feature>
<evidence type="ECO:0000259" key="2">
    <source>
        <dbReference type="Pfam" id="PF12770"/>
    </source>
</evidence>
<evidence type="ECO:0000313" key="4">
    <source>
        <dbReference type="Proteomes" id="UP000324758"/>
    </source>
</evidence>
<reference evidence="3 4" key="1">
    <citation type="submission" date="2019-08" db="EMBL/GenBank/DDBJ databases">
        <title>Bradyrhizobium hipponensis sp. nov., a rhizobium isolated from a Lupinus angustifolius root nodule in Tunisia.</title>
        <authorList>
            <person name="Off K."/>
            <person name="Rejili M."/>
            <person name="Mars M."/>
            <person name="Brachmann A."/>
            <person name="Marin M."/>
        </authorList>
    </citation>
    <scope>NUCLEOTIDE SEQUENCE [LARGE SCALE GENOMIC DNA]</scope>
    <source>
        <strain evidence="3 4">CTAW71</strain>
    </source>
</reference>
<sequence>MTCPALAGERGDPPPATPRNGTRSSRAGQARLEYAATEAENIAADYGVAALTGAAATATAFRAAAASASRLHIAAHGVLNPIQPAFSRLLLGPDDRSDGIVNLYEIPGLPIIGVDLVTLSACDTQLGRRSVGDEVAGINRAFLAAGARTVVASLWTVDDEVGAILMRRFYENLRAGMSKAKALQAAQTAIRADHPSPYDWANFVLNGDPGAEILP</sequence>